<protein>
    <submittedName>
        <fullName evidence="1">Uncharacterized protein</fullName>
    </submittedName>
</protein>
<sequence length="71" mass="7795">MDLSVISTTERYNSEPSLDPYKVAQSPAKTANLVFFHSVVAGWIPPKPINKTEIGIQAGAARELQLRQISL</sequence>
<reference evidence="1" key="2">
    <citation type="journal article" date="2015" name="Data Brief">
        <title>Shoot transcriptome of the giant reed, Arundo donax.</title>
        <authorList>
            <person name="Barrero R.A."/>
            <person name="Guerrero F.D."/>
            <person name="Moolhuijzen P."/>
            <person name="Goolsby J.A."/>
            <person name="Tidwell J."/>
            <person name="Bellgard S.E."/>
            <person name="Bellgard M.I."/>
        </authorList>
    </citation>
    <scope>NUCLEOTIDE SEQUENCE</scope>
    <source>
        <tissue evidence="1">Shoot tissue taken approximately 20 cm above the soil surface</tissue>
    </source>
</reference>
<organism evidence="1">
    <name type="scientific">Arundo donax</name>
    <name type="common">Giant reed</name>
    <name type="synonym">Donax arundinaceus</name>
    <dbReference type="NCBI Taxonomy" id="35708"/>
    <lineage>
        <taxon>Eukaryota</taxon>
        <taxon>Viridiplantae</taxon>
        <taxon>Streptophyta</taxon>
        <taxon>Embryophyta</taxon>
        <taxon>Tracheophyta</taxon>
        <taxon>Spermatophyta</taxon>
        <taxon>Magnoliopsida</taxon>
        <taxon>Liliopsida</taxon>
        <taxon>Poales</taxon>
        <taxon>Poaceae</taxon>
        <taxon>PACMAD clade</taxon>
        <taxon>Arundinoideae</taxon>
        <taxon>Arundineae</taxon>
        <taxon>Arundo</taxon>
    </lineage>
</organism>
<evidence type="ECO:0000313" key="1">
    <source>
        <dbReference type="EMBL" id="JAD81172.1"/>
    </source>
</evidence>
<reference evidence="1" key="1">
    <citation type="submission" date="2014-09" db="EMBL/GenBank/DDBJ databases">
        <authorList>
            <person name="Magalhaes I.L.F."/>
            <person name="Oliveira U."/>
            <person name="Santos F.R."/>
            <person name="Vidigal T.H.D.A."/>
            <person name="Brescovit A.D."/>
            <person name="Santos A.J."/>
        </authorList>
    </citation>
    <scope>NUCLEOTIDE SEQUENCE</scope>
    <source>
        <tissue evidence="1">Shoot tissue taken approximately 20 cm above the soil surface</tissue>
    </source>
</reference>
<name>A0A0A9DBQ5_ARUDO</name>
<dbReference type="EMBL" id="GBRH01216723">
    <property type="protein sequence ID" value="JAD81172.1"/>
    <property type="molecule type" value="Transcribed_RNA"/>
</dbReference>
<accession>A0A0A9DBQ5</accession>
<proteinExistence type="predicted"/>
<dbReference type="AlphaFoldDB" id="A0A0A9DBQ5"/>